<dbReference type="GO" id="GO:0003746">
    <property type="term" value="F:translation elongation factor activity"/>
    <property type="evidence" value="ECO:0007669"/>
    <property type="project" value="UniProtKB-KW"/>
</dbReference>
<reference evidence="4" key="1">
    <citation type="journal article" date="2019" name="Int. J. Syst. Evol. Microbiol.">
        <title>The Global Catalogue of Microorganisms (GCM) 10K type strain sequencing project: providing services to taxonomists for standard genome sequencing and annotation.</title>
        <authorList>
            <consortium name="The Broad Institute Genomics Platform"/>
            <consortium name="The Broad Institute Genome Sequencing Center for Infectious Disease"/>
            <person name="Wu L."/>
            <person name="Ma J."/>
        </authorList>
    </citation>
    <scope>NUCLEOTIDE SEQUENCE [LARGE SCALE GENOMIC DNA]</scope>
    <source>
        <strain evidence="4">KCTC 32255</strain>
    </source>
</reference>
<name>A0ABW2C5I4_9PSEU</name>
<organism evidence="3 4">
    <name type="scientific">Haloechinothrix salitolerans</name>
    <dbReference type="NCBI Taxonomy" id="926830"/>
    <lineage>
        <taxon>Bacteria</taxon>
        <taxon>Bacillati</taxon>
        <taxon>Actinomycetota</taxon>
        <taxon>Actinomycetes</taxon>
        <taxon>Pseudonocardiales</taxon>
        <taxon>Pseudonocardiaceae</taxon>
        <taxon>Haloechinothrix</taxon>
    </lineage>
</organism>
<feature type="region of interest" description="Disordered" evidence="1">
    <location>
        <begin position="235"/>
        <end position="258"/>
    </location>
</feature>
<evidence type="ECO:0000256" key="1">
    <source>
        <dbReference type="SAM" id="MobiDB-lite"/>
    </source>
</evidence>
<evidence type="ECO:0000259" key="2">
    <source>
        <dbReference type="Pfam" id="PF01272"/>
    </source>
</evidence>
<evidence type="ECO:0000313" key="4">
    <source>
        <dbReference type="Proteomes" id="UP001596337"/>
    </source>
</evidence>
<dbReference type="Pfam" id="PF01272">
    <property type="entry name" value="GreA_GreB"/>
    <property type="match status" value="1"/>
</dbReference>
<evidence type="ECO:0000313" key="3">
    <source>
        <dbReference type="EMBL" id="MFC6869947.1"/>
    </source>
</evidence>
<accession>A0ABW2C5I4</accession>
<keyword evidence="4" id="KW-1185">Reference proteome</keyword>
<proteinExistence type="predicted"/>
<sequence>MSSHEALGPATVRAAEEQAELDWLRKENALLRTERDILLRDATGFAEDANATLLRRTSAVAMSHNQPTRSSTTRNSTMTETHHVWLTHDAHQRLQDELAMLLGQHPHEVDDPDGAHTLDSDPEFISDASRRRARIRQIRDLLDDAVVGQVPPDDGIAEPGMVLTVRYDGEDEIETFLLGTRDGAGLDGLEVYSPESPLGQALSGARQGDRRMYRVPAGGIVRVTLLRAVPYGQHAPATGQAPIAPRRRGLSASDGTQT</sequence>
<keyword evidence="3" id="KW-0648">Protein biosynthesis</keyword>
<gene>
    <name evidence="3" type="ORF">ACFQGD_22650</name>
</gene>
<protein>
    <submittedName>
        <fullName evidence="3">GreA/GreB family elongation factor</fullName>
    </submittedName>
</protein>
<feature type="domain" description="Transcription elongation factor GreA/GreB C-terminal" evidence="2">
    <location>
        <begin position="157"/>
        <end position="225"/>
    </location>
</feature>
<dbReference type="Proteomes" id="UP001596337">
    <property type="component" value="Unassembled WGS sequence"/>
</dbReference>
<comment type="caution">
    <text evidence="3">The sequence shown here is derived from an EMBL/GenBank/DDBJ whole genome shotgun (WGS) entry which is preliminary data.</text>
</comment>
<dbReference type="RefSeq" id="WP_345392955.1">
    <property type="nucleotide sequence ID" value="NZ_BAABLA010000014.1"/>
</dbReference>
<dbReference type="EMBL" id="JBHSXX010000001">
    <property type="protein sequence ID" value="MFC6869947.1"/>
    <property type="molecule type" value="Genomic_DNA"/>
</dbReference>
<dbReference type="InterPro" id="IPR036953">
    <property type="entry name" value="GreA/GreB_C_sf"/>
</dbReference>
<dbReference type="SUPFAM" id="SSF54534">
    <property type="entry name" value="FKBP-like"/>
    <property type="match status" value="1"/>
</dbReference>
<keyword evidence="3" id="KW-0251">Elongation factor</keyword>
<dbReference type="Gene3D" id="3.10.50.30">
    <property type="entry name" value="Transcription elongation factor, GreA/GreB, C-terminal domain"/>
    <property type="match status" value="1"/>
</dbReference>
<dbReference type="InterPro" id="IPR001437">
    <property type="entry name" value="Tscrpt_elong_fac_GreA/B_C"/>
</dbReference>